<comment type="similarity">
    <text evidence="1">Belongs to the FrmR/RcnR family.</text>
</comment>
<dbReference type="RefSeq" id="WP_291325352.1">
    <property type="nucleotide sequence ID" value="NZ_JBHSRS010000063.1"/>
</dbReference>
<accession>A0ABW1TZ22</accession>
<dbReference type="InterPro" id="IPR003735">
    <property type="entry name" value="Metal_Tscrpt_repr"/>
</dbReference>
<dbReference type="EMBL" id="JBHSRS010000063">
    <property type="protein sequence ID" value="MFC6282067.1"/>
    <property type="molecule type" value="Genomic_DNA"/>
</dbReference>
<feature type="region of interest" description="Disordered" evidence="2">
    <location>
        <begin position="1"/>
        <end position="31"/>
    </location>
</feature>
<evidence type="ECO:0000313" key="4">
    <source>
        <dbReference type="Proteomes" id="UP001596270"/>
    </source>
</evidence>
<dbReference type="Pfam" id="PF02583">
    <property type="entry name" value="Trns_repr_metal"/>
    <property type="match status" value="1"/>
</dbReference>
<comment type="caution">
    <text evidence="3">The sequence shown here is derived from an EMBL/GenBank/DDBJ whole genome shotgun (WGS) entry which is preliminary data.</text>
</comment>
<organism evidence="3 4">
    <name type="scientific">Polaromonas aquatica</name>
    <dbReference type="NCBI Taxonomy" id="332657"/>
    <lineage>
        <taxon>Bacteria</taxon>
        <taxon>Pseudomonadati</taxon>
        <taxon>Pseudomonadota</taxon>
        <taxon>Betaproteobacteria</taxon>
        <taxon>Burkholderiales</taxon>
        <taxon>Comamonadaceae</taxon>
        <taxon>Polaromonas</taxon>
    </lineage>
</organism>
<gene>
    <name evidence="3" type="ORF">ACFQND_12600</name>
</gene>
<feature type="compositionally biased region" description="Basic residues" evidence="2">
    <location>
        <begin position="1"/>
        <end position="22"/>
    </location>
</feature>
<proteinExistence type="inferred from homology"/>
<evidence type="ECO:0000256" key="1">
    <source>
        <dbReference type="ARBA" id="ARBA00005260"/>
    </source>
</evidence>
<sequence length="93" mass="10487">MKQPHTHASHPAINKRRRKGRGHLSSTMEDMLEQGRTCLDVAQRLEAVEKAIQQAKKSLIQSHLDHCLEDLVGPLGVGQRDSLDEFGEITRHL</sequence>
<dbReference type="Proteomes" id="UP001596270">
    <property type="component" value="Unassembled WGS sequence"/>
</dbReference>
<keyword evidence="4" id="KW-1185">Reference proteome</keyword>
<name>A0ABW1TZ22_9BURK</name>
<evidence type="ECO:0000256" key="2">
    <source>
        <dbReference type="SAM" id="MobiDB-lite"/>
    </source>
</evidence>
<dbReference type="Gene3D" id="1.20.58.1000">
    <property type="entry name" value="Metal-sensitive repressor, helix protomer"/>
    <property type="match status" value="1"/>
</dbReference>
<reference evidence="4" key="1">
    <citation type="journal article" date="2019" name="Int. J. Syst. Evol. Microbiol.">
        <title>The Global Catalogue of Microorganisms (GCM) 10K type strain sequencing project: providing services to taxonomists for standard genome sequencing and annotation.</title>
        <authorList>
            <consortium name="The Broad Institute Genomics Platform"/>
            <consortium name="The Broad Institute Genome Sequencing Center for Infectious Disease"/>
            <person name="Wu L."/>
            <person name="Ma J."/>
        </authorList>
    </citation>
    <scope>NUCLEOTIDE SEQUENCE [LARGE SCALE GENOMIC DNA]</scope>
    <source>
        <strain evidence="4">CCUG 39402</strain>
    </source>
</reference>
<evidence type="ECO:0000313" key="3">
    <source>
        <dbReference type="EMBL" id="MFC6282067.1"/>
    </source>
</evidence>
<protein>
    <submittedName>
        <fullName evidence="3">Metal-sensing transcriptional repressor</fullName>
    </submittedName>
</protein>
<dbReference type="PANTHER" id="PTHR33677">
    <property type="entry name" value="TRANSCRIPTIONAL REPRESSOR FRMR-RELATED"/>
    <property type="match status" value="1"/>
</dbReference>
<dbReference type="InterPro" id="IPR038390">
    <property type="entry name" value="Metal_Tscrpt_repr_sf"/>
</dbReference>